<keyword evidence="3" id="KW-1185">Reference proteome</keyword>
<dbReference type="GO" id="GO:0060271">
    <property type="term" value="P:cilium assembly"/>
    <property type="evidence" value="ECO:0007669"/>
    <property type="project" value="TreeGrafter"/>
</dbReference>
<evidence type="ECO:0000259" key="1">
    <source>
        <dbReference type="Pfam" id="PF12781"/>
    </source>
</evidence>
<name>A0A087TZJ5_STEMI</name>
<dbReference type="STRING" id="407821.A0A087TZJ5"/>
<dbReference type="Proteomes" id="UP000054359">
    <property type="component" value="Unassembled WGS sequence"/>
</dbReference>
<organism evidence="2 3">
    <name type="scientific">Stegodyphus mimosarum</name>
    <name type="common">African social velvet spider</name>
    <dbReference type="NCBI Taxonomy" id="407821"/>
    <lineage>
        <taxon>Eukaryota</taxon>
        <taxon>Metazoa</taxon>
        <taxon>Ecdysozoa</taxon>
        <taxon>Arthropoda</taxon>
        <taxon>Chelicerata</taxon>
        <taxon>Arachnida</taxon>
        <taxon>Araneae</taxon>
        <taxon>Araneomorphae</taxon>
        <taxon>Entelegynae</taxon>
        <taxon>Eresoidea</taxon>
        <taxon>Eresidae</taxon>
        <taxon>Stegodyphus</taxon>
    </lineage>
</organism>
<dbReference type="PANTHER" id="PTHR10676:SF352">
    <property type="entry name" value="CYTOPLASMIC DYNEIN 2 HEAVY CHAIN 1"/>
    <property type="match status" value="1"/>
</dbReference>
<dbReference type="Gene3D" id="6.10.140.1060">
    <property type="match status" value="1"/>
</dbReference>
<dbReference type="GO" id="GO:0005868">
    <property type="term" value="C:cytoplasmic dynein complex"/>
    <property type="evidence" value="ECO:0007669"/>
    <property type="project" value="TreeGrafter"/>
</dbReference>
<dbReference type="GO" id="GO:0035721">
    <property type="term" value="P:intraciliary retrograde transport"/>
    <property type="evidence" value="ECO:0007669"/>
    <property type="project" value="TreeGrafter"/>
</dbReference>
<feature type="non-terminal residue" evidence="2">
    <location>
        <position position="236"/>
    </location>
</feature>
<evidence type="ECO:0000313" key="3">
    <source>
        <dbReference type="Proteomes" id="UP000054359"/>
    </source>
</evidence>
<protein>
    <submittedName>
        <fullName evidence="2">Cytoplasmic dynein 2 heavy chain 1</fullName>
    </submittedName>
</protein>
<dbReference type="GO" id="GO:0060294">
    <property type="term" value="P:cilium movement involved in cell motility"/>
    <property type="evidence" value="ECO:0007669"/>
    <property type="project" value="TreeGrafter"/>
</dbReference>
<gene>
    <name evidence="2" type="ORF">X975_07787</name>
</gene>
<feature type="domain" description="Dynein heavy chain ATP-binding dynein motor region" evidence="1">
    <location>
        <begin position="3"/>
        <end position="177"/>
    </location>
</feature>
<dbReference type="Gene3D" id="1.10.8.1220">
    <property type="match status" value="1"/>
</dbReference>
<dbReference type="OMA" id="WIIKMEA"/>
<dbReference type="GO" id="GO:0051959">
    <property type="term" value="F:dynein light intermediate chain binding"/>
    <property type="evidence" value="ECO:0007669"/>
    <property type="project" value="InterPro"/>
</dbReference>
<dbReference type="GO" id="GO:0008569">
    <property type="term" value="F:minus-end-directed microtubule motor activity"/>
    <property type="evidence" value="ECO:0007669"/>
    <property type="project" value="TreeGrafter"/>
</dbReference>
<sequence length="236" mass="27140">MANSQLEVVNHHDANLLTSLEMAVRFGKTLLVQDVDNIHPVLYPLLRRDLINQGPRYIVQIGEKTVDYNPHFKLFLVTKYSEIELSPNFFALVSTVNFSTTKAGLTGQLLATVLQREKPELELRRTELLRKEEEMKLQMTQLEESLLQELATARGNVLENDELVASLNKTKSNSIEIAAGLKESHDLQLSLEEERKMYLPLAEFGSTLFFLMRELRKLNTMYCFSLTSFFKMFHLA</sequence>
<dbReference type="Gene3D" id="3.40.50.300">
    <property type="entry name" value="P-loop containing nucleotide triphosphate hydrolases"/>
    <property type="match status" value="1"/>
</dbReference>
<dbReference type="GO" id="GO:0005930">
    <property type="term" value="C:axoneme"/>
    <property type="evidence" value="ECO:0007669"/>
    <property type="project" value="TreeGrafter"/>
</dbReference>
<accession>A0A087TZJ5</accession>
<dbReference type="GO" id="GO:0045505">
    <property type="term" value="F:dynein intermediate chain binding"/>
    <property type="evidence" value="ECO:0007669"/>
    <property type="project" value="InterPro"/>
</dbReference>
<dbReference type="PANTHER" id="PTHR10676">
    <property type="entry name" value="DYNEIN HEAVY CHAIN FAMILY PROTEIN"/>
    <property type="match status" value="1"/>
</dbReference>
<reference evidence="2 3" key="1">
    <citation type="submission" date="2013-11" db="EMBL/GenBank/DDBJ databases">
        <title>Genome sequencing of Stegodyphus mimosarum.</title>
        <authorList>
            <person name="Bechsgaard J."/>
        </authorList>
    </citation>
    <scope>NUCLEOTIDE SEQUENCE [LARGE SCALE GENOMIC DNA]</scope>
</reference>
<dbReference type="InterPro" id="IPR026983">
    <property type="entry name" value="DHC"/>
</dbReference>
<dbReference type="EMBL" id="KK117461">
    <property type="protein sequence ID" value="KFM70534.1"/>
    <property type="molecule type" value="Genomic_DNA"/>
</dbReference>
<dbReference type="OrthoDB" id="6424585at2759"/>
<evidence type="ECO:0000313" key="2">
    <source>
        <dbReference type="EMBL" id="KFM70534.1"/>
    </source>
</evidence>
<proteinExistence type="predicted"/>
<dbReference type="GO" id="GO:0097729">
    <property type="term" value="C:9+2 motile cilium"/>
    <property type="evidence" value="ECO:0007669"/>
    <property type="project" value="TreeGrafter"/>
</dbReference>
<dbReference type="AlphaFoldDB" id="A0A087TZJ5"/>
<dbReference type="InterPro" id="IPR035706">
    <property type="entry name" value="AAA_9"/>
</dbReference>
<dbReference type="InterPro" id="IPR027417">
    <property type="entry name" value="P-loop_NTPase"/>
</dbReference>
<dbReference type="Pfam" id="PF12781">
    <property type="entry name" value="AAA_9"/>
    <property type="match status" value="1"/>
</dbReference>